<keyword evidence="13" id="KW-1185">Reference proteome</keyword>
<keyword evidence="5" id="KW-0963">Cytoplasm</keyword>
<reference evidence="13" key="1">
    <citation type="submission" date="2019-09" db="EMBL/GenBank/DDBJ databases">
        <title>Isolation and complete genome sequencing of Methylocystis species.</title>
        <authorList>
            <person name="Rumah B.L."/>
            <person name="Stead C.E."/>
            <person name="Stevens B.C."/>
            <person name="Minton N.P."/>
            <person name="Grosse-Honebrink A."/>
            <person name="Zhang Y."/>
        </authorList>
    </citation>
    <scope>NUCLEOTIDE SEQUENCE [LARGE SCALE GENOMIC DNA]</scope>
    <source>
        <strain evidence="13">BRCS1</strain>
    </source>
</reference>
<dbReference type="PANTHER" id="PTHR11579:SF0">
    <property type="entry name" value="PROTEIN-L-ISOASPARTATE(D-ASPARTATE) O-METHYLTRANSFERASE"/>
    <property type="match status" value="1"/>
</dbReference>
<reference evidence="12 13" key="2">
    <citation type="journal article" date="2021" name="AMB Express">
        <title>Isolation and characterisation of Methylocystis spp. for poly-3-hydroxybutyrate production using waste methane feedstocks.</title>
        <authorList>
            <person name="Rumah B.L."/>
            <person name="Stead C.E."/>
            <person name="Claxton Stevens B.H."/>
            <person name="Minton N.P."/>
            <person name="Grosse-Honebrink A."/>
            <person name="Zhang Y."/>
        </authorList>
    </citation>
    <scope>NUCLEOTIDE SEQUENCE [LARGE SCALE GENOMIC DNA]</scope>
    <source>
        <strain evidence="12 13">BRCS1</strain>
    </source>
</reference>
<sequence>MTEEAGARQASQQFEERAALLLTLRQAGLRDLSVLRAIEATPREAFAPYRFRDLANRNLSLPIGCGQTMSRPVELARRLEALKIGRGHRVLEVGAGSGYGAAALAQLASEVISLERFETLAIEASRRLKAHGAANAKAIFADGLDPPRELGRFDRIIVQASVGAAPAALIQMLTPGGALLFARREHAQAGARAKERLIKLDRNEDGELRETDLGPCRLGPAIPGLAQAL</sequence>
<keyword evidence="6" id="KW-0489">Methyltransferase</keyword>
<evidence type="ECO:0000256" key="8">
    <source>
        <dbReference type="ARBA" id="ARBA00022691"/>
    </source>
</evidence>
<comment type="similarity">
    <text evidence="2">Belongs to the methyltransferase superfamily. L-isoaspartyl/D-aspartyl protein methyltransferase family.</text>
</comment>
<dbReference type="EMBL" id="CP044328">
    <property type="protein sequence ID" value="QGM92753.1"/>
    <property type="molecule type" value="Genomic_DNA"/>
</dbReference>
<dbReference type="EC" id="2.1.1.77" evidence="3"/>
<dbReference type="RefSeq" id="WP_154450710.1">
    <property type="nucleotide sequence ID" value="NZ_CP044328.1"/>
</dbReference>
<dbReference type="Gene3D" id="3.40.50.150">
    <property type="entry name" value="Vaccinia Virus protein VP39"/>
    <property type="match status" value="1"/>
</dbReference>
<dbReference type="SUPFAM" id="SSF53335">
    <property type="entry name" value="S-adenosyl-L-methionine-dependent methyltransferases"/>
    <property type="match status" value="1"/>
</dbReference>
<proteinExistence type="inferred from homology"/>
<evidence type="ECO:0000256" key="7">
    <source>
        <dbReference type="ARBA" id="ARBA00022679"/>
    </source>
</evidence>
<dbReference type="Proteomes" id="UP000424673">
    <property type="component" value="Chromosome"/>
</dbReference>
<keyword evidence="7" id="KW-0808">Transferase</keyword>
<evidence type="ECO:0000313" key="12">
    <source>
        <dbReference type="EMBL" id="QGM92753.1"/>
    </source>
</evidence>
<evidence type="ECO:0000313" key="13">
    <source>
        <dbReference type="Proteomes" id="UP000424673"/>
    </source>
</evidence>
<name>A0ABX6ECV4_9HYPH</name>
<evidence type="ECO:0000256" key="10">
    <source>
        <dbReference type="ARBA" id="ARBA00031323"/>
    </source>
</evidence>
<evidence type="ECO:0000256" key="6">
    <source>
        <dbReference type="ARBA" id="ARBA00022603"/>
    </source>
</evidence>
<evidence type="ECO:0000256" key="3">
    <source>
        <dbReference type="ARBA" id="ARBA00011890"/>
    </source>
</evidence>
<evidence type="ECO:0000256" key="5">
    <source>
        <dbReference type="ARBA" id="ARBA00022490"/>
    </source>
</evidence>
<gene>
    <name evidence="12" type="ORF">F7D13_01205</name>
</gene>
<dbReference type="InterPro" id="IPR000682">
    <property type="entry name" value="PCMT"/>
</dbReference>
<evidence type="ECO:0000256" key="9">
    <source>
        <dbReference type="ARBA" id="ARBA00030757"/>
    </source>
</evidence>
<dbReference type="Pfam" id="PF01135">
    <property type="entry name" value="PCMT"/>
    <property type="match status" value="1"/>
</dbReference>
<keyword evidence="8" id="KW-0949">S-adenosyl-L-methionine</keyword>
<protein>
    <recommendedName>
        <fullName evidence="4">Protein-L-isoaspartate O-methyltransferase</fullName>
        <ecNumber evidence="3">2.1.1.77</ecNumber>
    </recommendedName>
    <alternativeName>
        <fullName evidence="11">L-isoaspartyl protein carboxyl methyltransferase</fullName>
    </alternativeName>
    <alternativeName>
        <fullName evidence="9">Protein L-isoaspartyl methyltransferase</fullName>
    </alternativeName>
    <alternativeName>
        <fullName evidence="10">Protein-beta-aspartate methyltransferase</fullName>
    </alternativeName>
</protein>
<dbReference type="InterPro" id="IPR029063">
    <property type="entry name" value="SAM-dependent_MTases_sf"/>
</dbReference>
<evidence type="ECO:0000256" key="11">
    <source>
        <dbReference type="ARBA" id="ARBA00031350"/>
    </source>
</evidence>
<accession>A0ABX6ECV4</accession>
<evidence type="ECO:0000256" key="4">
    <source>
        <dbReference type="ARBA" id="ARBA00013346"/>
    </source>
</evidence>
<comment type="subcellular location">
    <subcellularLocation>
        <location evidence="1">Cytoplasm</location>
    </subcellularLocation>
</comment>
<organism evidence="12 13">
    <name type="scientific">Methylocystis rosea</name>
    <dbReference type="NCBI Taxonomy" id="173366"/>
    <lineage>
        <taxon>Bacteria</taxon>
        <taxon>Pseudomonadati</taxon>
        <taxon>Pseudomonadota</taxon>
        <taxon>Alphaproteobacteria</taxon>
        <taxon>Hyphomicrobiales</taxon>
        <taxon>Methylocystaceae</taxon>
        <taxon>Methylocystis</taxon>
    </lineage>
</organism>
<evidence type="ECO:0000256" key="2">
    <source>
        <dbReference type="ARBA" id="ARBA00005369"/>
    </source>
</evidence>
<dbReference type="PANTHER" id="PTHR11579">
    <property type="entry name" value="PROTEIN-L-ISOASPARTATE O-METHYLTRANSFERASE"/>
    <property type="match status" value="1"/>
</dbReference>
<evidence type="ECO:0000256" key="1">
    <source>
        <dbReference type="ARBA" id="ARBA00004496"/>
    </source>
</evidence>